<organism evidence="6 7">
    <name type="scientific">Catenaria anguillulae PL171</name>
    <dbReference type="NCBI Taxonomy" id="765915"/>
    <lineage>
        <taxon>Eukaryota</taxon>
        <taxon>Fungi</taxon>
        <taxon>Fungi incertae sedis</taxon>
        <taxon>Blastocladiomycota</taxon>
        <taxon>Blastocladiomycetes</taxon>
        <taxon>Blastocladiales</taxon>
        <taxon>Catenariaceae</taxon>
        <taxon>Catenaria</taxon>
    </lineage>
</organism>
<evidence type="ECO:0000256" key="5">
    <source>
        <dbReference type="SAM" id="MobiDB-lite"/>
    </source>
</evidence>
<reference evidence="6 7" key="1">
    <citation type="submission" date="2016-07" db="EMBL/GenBank/DDBJ databases">
        <title>Pervasive Adenine N6-methylation of Active Genes in Fungi.</title>
        <authorList>
            <consortium name="DOE Joint Genome Institute"/>
            <person name="Mondo S.J."/>
            <person name="Dannebaum R.O."/>
            <person name="Kuo R.C."/>
            <person name="Labutti K."/>
            <person name="Haridas S."/>
            <person name="Kuo A."/>
            <person name="Salamov A."/>
            <person name="Ahrendt S.R."/>
            <person name="Lipzen A."/>
            <person name="Sullivan W."/>
            <person name="Andreopoulos W.B."/>
            <person name="Clum A."/>
            <person name="Lindquist E."/>
            <person name="Daum C."/>
            <person name="Ramamoorthy G.K."/>
            <person name="Gryganskyi A."/>
            <person name="Culley D."/>
            <person name="Magnuson J.K."/>
            <person name="James T.Y."/>
            <person name="O'Malley M.A."/>
            <person name="Stajich J.E."/>
            <person name="Spatafora J.W."/>
            <person name="Visel A."/>
            <person name="Grigoriev I.V."/>
        </authorList>
    </citation>
    <scope>NUCLEOTIDE SEQUENCE [LARGE SCALE GENOMIC DNA]</scope>
    <source>
        <strain evidence="6 7">PL171</strain>
    </source>
</reference>
<dbReference type="AlphaFoldDB" id="A0A1Y2HVP0"/>
<gene>
    <name evidence="6" type="ORF">BCR44DRAFT_31377</name>
</gene>
<dbReference type="GO" id="GO:0034715">
    <property type="term" value="C:pICln-Sm protein complex"/>
    <property type="evidence" value="ECO:0007669"/>
    <property type="project" value="TreeGrafter"/>
</dbReference>
<accession>A0A1Y2HVP0</accession>
<keyword evidence="4" id="KW-0539">Nucleus</keyword>
<comment type="caution">
    <text evidence="6">The sequence shown here is derived from an EMBL/GenBank/DDBJ whole genome shotgun (WGS) entry which is preliminary data.</text>
</comment>
<dbReference type="GO" id="GO:0000387">
    <property type="term" value="P:spliceosomal snRNP assembly"/>
    <property type="evidence" value="ECO:0007669"/>
    <property type="project" value="TreeGrafter"/>
</dbReference>
<sequence>MNASTSNPAKRALDGNDTDPRAADHQESSDQPTITLLSRLAPTFLPATTRSDPSVDPATLAIPQWSGPCSLTLSPVVPHLPLTGGELTVANTRVYYWHAGKQVGFALDYRAVVMHAVASASDQDAGNSKSVYCQLAVDVKREIARGVAAVVVGAEAALGVDVNGTAQDGDEDEDDEAFSELTIVPVDNTQVDDLFSAMSMCASMHPDPAGQDEDGEEDDMDVDMMMAMMAGGGTHAMDMDLSEQGQANLARFETMLENATANGDHAGGEEGQFDDADGEQERRR</sequence>
<evidence type="ECO:0000313" key="7">
    <source>
        <dbReference type="Proteomes" id="UP000193411"/>
    </source>
</evidence>
<dbReference type="GO" id="GO:0045292">
    <property type="term" value="P:mRNA cis splicing, via spliceosome"/>
    <property type="evidence" value="ECO:0007669"/>
    <property type="project" value="TreeGrafter"/>
</dbReference>
<dbReference type="PANTHER" id="PTHR21399:SF0">
    <property type="entry name" value="METHYLOSOME SUBUNIT PICLN"/>
    <property type="match status" value="1"/>
</dbReference>
<name>A0A1Y2HVP0_9FUNG</name>
<dbReference type="Pfam" id="PF03517">
    <property type="entry name" value="Voldacs"/>
    <property type="match status" value="1"/>
</dbReference>
<keyword evidence="7" id="KW-1185">Reference proteome</keyword>
<dbReference type="STRING" id="765915.A0A1Y2HVP0"/>
<keyword evidence="3" id="KW-0963">Cytoplasm</keyword>
<dbReference type="PANTHER" id="PTHR21399">
    <property type="entry name" value="CHLORIDE CONDUCTANCE REGULATORY PROTEIN ICLN"/>
    <property type="match status" value="1"/>
</dbReference>
<dbReference type="InterPro" id="IPR039924">
    <property type="entry name" value="ICln/Lot5/Saf5"/>
</dbReference>
<dbReference type="InterPro" id="IPR011993">
    <property type="entry name" value="PH-like_dom_sf"/>
</dbReference>
<comment type="subcellular location">
    <subcellularLocation>
        <location evidence="2">Cytoplasm</location>
    </subcellularLocation>
    <subcellularLocation>
        <location evidence="1">Nucleus</location>
    </subcellularLocation>
</comment>
<dbReference type="GO" id="GO:0005829">
    <property type="term" value="C:cytosol"/>
    <property type="evidence" value="ECO:0007669"/>
    <property type="project" value="TreeGrafter"/>
</dbReference>
<evidence type="ECO:0000256" key="1">
    <source>
        <dbReference type="ARBA" id="ARBA00004123"/>
    </source>
</evidence>
<evidence type="ECO:0000313" key="6">
    <source>
        <dbReference type="EMBL" id="ORZ37202.1"/>
    </source>
</evidence>
<dbReference type="Proteomes" id="UP000193411">
    <property type="component" value="Unassembled WGS sequence"/>
</dbReference>
<feature type="region of interest" description="Disordered" evidence="5">
    <location>
        <begin position="1"/>
        <end position="33"/>
    </location>
</feature>
<proteinExistence type="predicted"/>
<dbReference type="GO" id="GO:0005681">
    <property type="term" value="C:spliceosomal complex"/>
    <property type="evidence" value="ECO:0007669"/>
    <property type="project" value="TreeGrafter"/>
</dbReference>
<feature type="compositionally biased region" description="Basic and acidic residues" evidence="5">
    <location>
        <begin position="11"/>
        <end position="28"/>
    </location>
</feature>
<evidence type="ECO:0000256" key="2">
    <source>
        <dbReference type="ARBA" id="ARBA00004496"/>
    </source>
</evidence>
<dbReference type="Gene3D" id="2.30.29.30">
    <property type="entry name" value="Pleckstrin-homology domain (PH domain)/Phosphotyrosine-binding domain (PTB)"/>
    <property type="match status" value="1"/>
</dbReference>
<evidence type="ECO:0000256" key="3">
    <source>
        <dbReference type="ARBA" id="ARBA00022490"/>
    </source>
</evidence>
<feature type="region of interest" description="Disordered" evidence="5">
    <location>
        <begin position="258"/>
        <end position="284"/>
    </location>
</feature>
<protein>
    <submittedName>
        <fullName evidence="6">Regulator of volume decrease after cellular swelling-domain-containing protein</fullName>
    </submittedName>
</protein>
<dbReference type="EMBL" id="MCFL01000013">
    <property type="protein sequence ID" value="ORZ37202.1"/>
    <property type="molecule type" value="Genomic_DNA"/>
</dbReference>
<dbReference type="OrthoDB" id="19714at2759"/>
<evidence type="ECO:0000256" key="4">
    <source>
        <dbReference type="ARBA" id="ARBA00023242"/>
    </source>
</evidence>